<proteinExistence type="predicted"/>
<evidence type="ECO:0000256" key="1">
    <source>
        <dbReference type="SAM" id="SignalP"/>
    </source>
</evidence>
<protein>
    <submittedName>
        <fullName evidence="2">Uncharacterized protein</fullName>
    </submittedName>
</protein>
<sequence>MRKYVAVACLTTLASVAIATPVVAAELSNGSGQSCPEGSVGTYHFVNNQTGGAAAGTLTASFSDGTVWVVGADKVLQNTQHFIVESEGALVSASTNLPGRLVLSDFSCGDVKKD</sequence>
<accession>A0A418KJ76</accession>
<gene>
    <name evidence="2" type="ORF">DY240_25520</name>
</gene>
<feature type="signal peptide" evidence="1">
    <location>
        <begin position="1"/>
        <end position="24"/>
    </location>
</feature>
<evidence type="ECO:0000313" key="2">
    <source>
        <dbReference type="EMBL" id="RIQ13680.1"/>
    </source>
</evidence>
<reference evidence="2 3" key="1">
    <citation type="submission" date="2018-09" db="EMBL/GenBank/DDBJ databases">
        <title>Isolation, diversity and antifungal activity of actinobacteria from wheat.</title>
        <authorList>
            <person name="Han C."/>
        </authorList>
    </citation>
    <scope>NUCLEOTIDE SEQUENCE [LARGE SCALE GENOMIC DNA]</scope>
    <source>
        <strain evidence="2 3">NEAU-YY265</strain>
    </source>
</reference>
<keyword evidence="1" id="KW-0732">Signal</keyword>
<dbReference type="Proteomes" id="UP000284057">
    <property type="component" value="Unassembled WGS sequence"/>
</dbReference>
<comment type="caution">
    <text evidence="2">The sequence shown here is derived from an EMBL/GenBank/DDBJ whole genome shotgun (WGS) entry which is preliminary data.</text>
</comment>
<dbReference type="AlphaFoldDB" id="A0A418KJ76"/>
<name>A0A418KJ76_9ACTN</name>
<feature type="chain" id="PRO_5019453429" evidence="1">
    <location>
        <begin position="25"/>
        <end position="114"/>
    </location>
</feature>
<keyword evidence="3" id="KW-1185">Reference proteome</keyword>
<dbReference type="RefSeq" id="WP_119662506.1">
    <property type="nucleotide sequence ID" value="NZ_QUAL01000370.1"/>
</dbReference>
<dbReference type="EMBL" id="QUAL01000370">
    <property type="protein sequence ID" value="RIQ13680.1"/>
    <property type="molecule type" value="Genomic_DNA"/>
</dbReference>
<evidence type="ECO:0000313" key="3">
    <source>
        <dbReference type="Proteomes" id="UP000284057"/>
    </source>
</evidence>
<dbReference type="OrthoDB" id="3784505at2"/>
<organism evidence="2 3">
    <name type="scientific">Jiangella rhizosphaerae</name>
    <dbReference type="NCBI Taxonomy" id="2293569"/>
    <lineage>
        <taxon>Bacteria</taxon>
        <taxon>Bacillati</taxon>
        <taxon>Actinomycetota</taxon>
        <taxon>Actinomycetes</taxon>
        <taxon>Jiangellales</taxon>
        <taxon>Jiangellaceae</taxon>
        <taxon>Jiangella</taxon>
    </lineage>
</organism>